<dbReference type="Proteomes" id="UP000187209">
    <property type="component" value="Unassembled WGS sequence"/>
</dbReference>
<name>A0A1R2AN26_9CILI</name>
<gene>
    <name evidence="1" type="ORF">SteCoe_37449</name>
</gene>
<reference evidence="1 2" key="1">
    <citation type="submission" date="2016-11" db="EMBL/GenBank/DDBJ databases">
        <title>The macronuclear genome of Stentor coeruleus: a giant cell with tiny introns.</title>
        <authorList>
            <person name="Slabodnick M."/>
            <person name="Ruby J.G."/>
            <person name="Reiff S.B."/>
            <person name="Swart E.C."/>
            <person name="Gosai S."/>
            <person name="Prabakaran S."/>
            <person name="Witkowska E."/>
            <person name="Larue G.E."/>
            <person name="Fisher S."/>
            <person name="Freeman R.M."/>
            <person name="Gunawardena J."/>
            <person name="Chu W."/>
            <person name="Stover N.A."/>
            <person name="Gregory B.D."/>
            <person name="Nowacki M."/>
            <person name="Derisi J."/>
            <person name="Roy S.W."/>
            <person name="Marshall W.F."/>
            <person name="Sood P."/>
        </authorList>
    </citation>
    <scope>NUCLEOTIDE SEQUENCE [LARGE SCALE GENOMIC DNA]</scope>
    <source>
        <strain evidence="1">WM001</strain>
    </source>
</reference>
<keyword evidence="2" id="KW-1185">Reference proteome</keyword>
<dbReference type="AlphaFoldDB" id="A0A1R2AN26"/>
<accession>A0A1R2AN26</accession>
<comment type="caution">
    <text evidence="1">The sequence shown here is derived from an EMBL/GenBank/DDBJ whole genome shotgun (WGS) entry which is preliminary data.</text>
</comment>
<dbReference type="EMBL" id="MPUH01001896">
    <property type="protein sequence ID" value="OMJ65901.1"/>
    <property type="molecule type" value="Genomic_DNA"/>
</dbReference>
<organism evidence="1 2">
    <name type="scientific">Stentor coeruleus</name>
    <dbReference type="NCBI Taxonomy" id="5963"/>
    <lineage>
        <taxon>Eukaryota</taxon>
        <taxon>Sar</taxon>
        <taxon>Alveolata</taxon>
        <taxon>Ciliophora</taxon>
        <taxon>Postciliodesmatophora</taxon>
        <taxon>Heterotrichea</taxon>
        <taxon>Heterotrichida</taxon>
        <taxon>Stentoridae</taxon>
        <taxon>Stentor</taxon>
    </lineage>
</organism>
<sequence>MKSERLLNFSVENPQLELDAGGFKSGRKRFSIYKNEVSLGILAAVPSLESEQKIKASLKGLDTKDNERSFVKRGKYHEASTLSPPNYNGLEFLKQPQYTKRQPKYMNNNPIVGISYHKHFSPTSNMRMANYALQVFNQSKKV</sequence>
<proteinExistence type="predicted"/>
<evidence type="ECO:0000313" key="2">
    <source>
        <dbReference type="Proteomes" id="UP000187209"/>
    </source>
</evidence>
<evidence type="ECO:0000313" key="1">
    <source>
        <dbReference type="EMBL" id="OMJ65901.1"/>
    </source>
</evidence>
<protein>
    <submittedName>
        <fullName evidence="1">Uncharacterized protein</fullName>
    </submittedName>
</protein>